<evidence type="ECO:0000313" key="2">
    <source>
        <dbReference type="EMBL" id="PWA96366.1"/>
    </source>
</evidence>
<feature type="domain" description="Ubiquitin-like" evidence="1">
    <location>
        <begin position="14"/>
        <end position="89"/>
    </location>
</feature>
<keyword evidence="3" id="KW-1185">Reference proteome</keyword>
<sequence length="206" mass="23734">METSPSSSQSSAMIKIGVKDQHNSKLFFKMKRNGPIRKIWAAFCKRKNLDSRSVTFLFNGHRLRAEQTPDELNMNDHDEIDAMKPMLDGRDWNELPVHCLVEETIPLVCKTWCDATFYPQCWQRLVFTRLPYLRSSKHSVPRLELGEGSRLDSKFVLPCDLTSDANDCLEMFLHFAIGRSNGLVTEVVFHPCSRLKEGQIAWMAQQ</sequence>
<protein>
    <submittedName>
        <fullName evidence="2">F-box domain, Leucine-rich repeat domain, L domain-like protein</fullName>
    </submittedName>
</protein>
<accession>A0A2U1QED0</accession>
<dbReference type="InterPro" id="IPR022617">
    <property type="entry name" value="Rad60/SUMO-like_dom"/>
</dbReference>
<dbReference type="Proteomes" id="UP000245207">
    <property type="component" value="Unassembled WGS sequence"/>
</dbReference>
<dbReference type="AlphaFoldDB" id="A0A2U1QED0"/>
<reference evidence="2 3" key="1">
    <citation type="journal article" date="2018" name="Mol. Plant">
        <title>The genome of Artemisia annua provides insight into the evolution of Asteraceae family and artemisinin biosynthesis.</title>
        <authorList>
            <person name="Shen Q."/>
            <person name="Zhang L."/>
            <person name="Liao Z."/>
            <person name="Wang S."/>
            <person name="Yan T."/>
            <person name="Shi P."/>
            <person name="Liu M."/>
            <person name="Fu X."/>
            <person name="Pan Q."/>
            <person name="Wang Y."/>
            <person name="Lv Z."/>
            <person name="Lu X."/>
            <person name="Zhang F."/>
            <person name="Jiang W."/>
            <person name="Ma Y."/>
            <person name="Chen M."/>
            <person name="Hao X."/>
            <person name="Li L."/>
            <person name="Tang Y."/>
            <person name="Lv G."/>
            <person name="Zhou Y."/>
            <person name="Sun X."/>
            <person name="Brodelius P.E."/>
            <person name="Rose J.K.C."/>
            <person name="Tang K."/>
        </authorList>
    </citation>
    <scope>NUCLEOTIDE SEQUENCE [LARGE SCALE GENOMIC DNA]</scope>
    <source>
        <strain evidence="3">cv. Huhao1</strain>
        <tissue evidence="2">Leaf</tissue>
    </source>
</reference>
<dbReference type="PROSITE" id="PS50053">
    <property type="entry name" value="UBIQUITIN_2"/>
    <property type="match status" value="1"/>
</dbReference>
<dbReference type="EMBL" id="PKPP01000183">
    <property type="protein sequence ID" value="PWA96366.1"/>
    <property type="molecule type" value="Genomic_DNA"/>
</dbReference>
<evidence type="ECO:0000313" key="3">
    <source>
        <dbReference type="Proteomes" id="UP000245207"/>
    </source>
</evidence>
<dbReference type="OrthoDB" id="442921at2759"/>
<dbReference type="PANTHER" id="PTHR10562">
    <property type="entry name" value="SMALL UBIQUITIN-RELATED MODIFIER"/>
    <property type="match status" value="1"/>
</dbReference>
<gene>
    <name evidence="2" type="ORF">CTI12_AA039560</name>
</gene>
<dbReference type="Gene3D" id="3.10.20.90">
    <property type="entry name" value="Phosphatidylinositol 3-kinase Catalytic Subunit, Chain A, domain 1"/>
    <property type="match status" value="1"/>
</dbReference>
<organism evidence="2 3">
    <name type="scientific">Artemisia annua</name>
    <name type="common">Sweet wormwood</name>
    <dbReference type="NCBI Taxonomy" id="35608"/>
    <lineage>
        <taxon>Eukaryota</taxon>
        <taxon>Viridiplantae</taxon>
        <taxon>Streptophyta</taxon>
        <taxon>Embryophyta</taxon>
        <taxon>Tracheophyta</taxon>
        <taxon>Spermatophyta</taxon>
        <taxon>Magnoliopsida</taxon>
        <taxon>eudicotyledons</taxon>
        <taxon>Gunneridae</taxon>
        <taxon>Pentapetalae</taxon>
        <taxon>asterids</taxon>
        <taxon>campanulids</taxon>
        <taxon>Asterales</taxon>
        <taxon>Asteraceae</taxon>
        <taxon>Asteroideae</taxon>
        <taxon>Anthemideae</taxon>
        <taxon>Artemisiinae</taxon>
        <taxon>Artemisia</taxon>
    </lineage>
</organism>
<dbReference type="SUPFAM" id="SSF54236">
    <property type="entry name" value="Ubiquitin-like"/>
    <property type="match status" value="1"/>
</dbReference>
<dbReference type="InterPro" id="IPR000626">
    <property type="entry name" value="Ubiquitin-like_dom"/>
</dbReference>
<dbReference type="InterPro" id="IPR029071">
    <property type="entry name" value="Ubiquitin-like_domsf"/>
</dbReference>
<name>A0A2U1QED0_ARTAN</name>
<evidence type="ECO:0000259" key="1">
    <source>
        <dbReference type="PROSITE" id="PS50053"/>
    </source>
</evidence>
<proteinExistence type="predicted"/>
<dbReference type="Pfam" id="PF11976">
    <property type="entry name" value="Rad60-SLD"/>
    <property type="match status" value="1"/>
</dbReference>
<comment type="caution">
    <text evidence="2">The sequence shown here is derived from an EMBL/GenBank/DDBJ whole genome shotgun (WGS) entry which is preliminary data.</text>
</comment>
<dbReference type="STRING" id="35608.A0A2U1QED0"/>